<dbReference type="Pfam" id="PF04981">
    <property type="entry name" value="NMD3"/>
    <property type="match status" value="1"/>
</dbReference>
<evidence type="ECO:0000313" key="3">
    <source>
        <dbReference type="Proteomes" id="UP000244727"/>
    </source>
</evidence>
<dbReference type="GO" id="GO:0005737">
    <property type="term" value="C:cytoplasm"/>
    <property type="evidence" value="ECO:0007669"/>
    <property type="project" value="TreeGrafter"/>
</dbReference>
<name>A0A2R4X0Q0_9EURY</name>
<dbReference type="PANTHER" id="PTHR12746:SF2">
    <property type="entry name" value="60S RIBOSOMAL EXPORT PROTEIN NMD3"/>
    <property type="match status" value="1"/>
</dbReference>
<dbReference type="GeneID" id="36512144"/>
<feature type="domain" description="Nmd3 N-terminal" evidence="1">
    <location>
        <begin position="8"/>
        <end position="247"/>
    </location>
</feature>
<sequence length="355" mass="37811">MPGSGRFCPRCGDPVENTADPEGRGLCVPCTIEEYDLVTAPDRIEIQLCAHCGAVQRGNRWVDVEADDRVDVAIDAVTEAVGVHVDADDVTWAVAPEQVDETTVEVHSEFTGTLRGEVVSETVTVPVKIGHGTCTRCGRIAGGSYGSVVQLRAIDRTPTDEECADAEAIVRSVVADAAESGDRDAFMTECGLVEAGLDAKLSTPKLGRQVARRLQDDLGGRIGESSTLVTEDGDGNEVYRVTYAVRLPAHSEGAIVDPADGDGPLVIESVGETYRGRRLATGAPERFEADESFEVLGNRADATETTLVTVEDANAIQVIDPDSYETVSIPRPDDLDAGETVRVVRADGRLYPLPS</sequence>
<dbReference type="InterPro" id="IPR039768">
    <property type="entry name" value="Nmd3"/>
</dbReference>
<gene>
    <name evidence="2" type="ORF">HARCEL1_06515</name>
</gene>
<dbReference type="KEGG" id="harc:HARCEL1_06515"/>
<dbReference type="Proteomes" id="UP000244727">
    <property type="component" value="Chromosome"/>
</dbReference>
<proteinExistence type="predicted"/>
<protein>
    <recommendedName>
        <fullName evidence="1">Nmd3 N-terminal domain-containing protein</fullName>
    </recommendedName>
</protein>
<dbReference type="GO" id="GO:0043023">
    <property type="term" value="F:ribosomal large subunit binding"/>
    <property type="evidence" value="ECO:0007669"/>
    <property type="project" value="InterPro"/>
</dbReference>
<dbReference type="InterPro" id="IPR007064">
    <property type="entry name" value="Nmd3_N"/>
</dbReference>
<dbReference type="EMBL" id="CP028858">
    <property type="protein sequence ID" value="AWB27378.1"/>
    <property type="molecule type" value="Genomic_DNA"/>
</dbReference>
<evidence type="ECO:0000259" key="1">
    <source>
        <dbReference type="Pfam" id="PF04981"/>
    </source>
</evidence>
<dbReference type="RefSeq" id="WP_108381747.1">
    <property type="nucleotide sequence ID" value="NZ_CP028858.1"/>
</dbReference>
<dbReference type="PANTHER" id="PTHR12746">
    <property type="entry name" value="NONSENSE-MEDIATED MRNA DECAY PROTEIN 3"/>
    <property type="match status" value="1"/>
</dbReference>
<reference evidence="2 3" key="1">
    <citation type="submission" date="2018-04" db="EMBL/GenBank/DDBJ databases">
        <title>Halococcoides cellulosivorans gen. nov., sp. nov., an extremely halophilic cellulose-utilizing haloarchaeon from hypersaline lakes.</title>
        <authorList>
            <person name="Sorokin D.Y."/>
            <person name="Toshchakov S.V."/>
            <person name="Samarov N.I."/>
            <person name="Korzhenkov A."/>
            <person name="Kublanov I.V."/>
        </authorList>
    </citation>
    <scope>NUCLEOTIDE SEQUENCE [LARGE SCALE GENOMIC DNA]</scope>
    <source>
        <strain evidence="2 3">HArcel1</strain>
    </source>
</reference>
<evidence type="ECO:0000313" key="2">
    <source>
        <dbReference type="EMBL" id="AWB27378.1"/>
    </source>
</evidence>
<accession>A0A2R4X0Q0</accession>
<dbReference type="AlphaFoldDB" id="A0A2R4X0Q0"/>
<organism evidence="2 3">
    <name type="scientific">Halococcoides cellulosivorans</name>
    <dbReference type="NCBI Taxonomy" id="1679096"/>
    <lineage>
        <taxon>Archaea</taxon>
        <taxon>Methanobacteriati</taxon>
        <taxon>Methanobacteriota</taxon>
        <taxon>Stenosarchaea group</taxon>
        <taxon>Halobacteria</taxon>
        <taxon>Halobacteriales</taxon>
        <taxon>Haloarculaceae</taxon>
        <taxon>Halococcoides</taxon>
    </lineage>
</organism>
<keyword evidence="3" id="KW-1185">Reference proteome</keyword>